<feature type="transmembrane region" description="Helical" evidence="1">
    <location>
        <begin position="21"/>
        <end position="42"/>
    </location>
</feature>
<dbReference type="EMBL" id="UOGD01000384">
    <property type="protein sequence ID" value="VAX27454.1"/>
    <property type="molecule type" value="Genomic_DNA"/>
</dbReference>
<dbReference type="AlphaFoldDB" id="A0A3B1CUC6"/>
<dbReference type="InterPro" id="IPR052894">
    <property type="entry name" value="AsmA-related"/>
</dbReference>
<keyword evidence="1" id="KW-0812">Transmembrane</keyword>
<keyword evidence="2" id="KW-0030">Aminoacyl-tRNA synthetase</keyword>
<keyword evidence="1" id="KW-0472">Membrane</keyword>
<dbReference type="PANTHER" id="PTHR30441:SF4">
    <property type="entry name" value="PROTEIN ASMA"/>
    <property type="match status" value="1"/>
</dbReference>
<accession>A0A3B1CUC6</accession>
<evidence type="ECO:0000313" key="2">
    <source>
        <dbReference type="EMBL" id="VAX27454.1"/>
    </source>
</evidence>
<evidence type="ECO:0000256" key="1">
    <source>
        <dbReference type="SAM" id="Phobius"/>
    </source>
</evidence>
<dbReference type="GO" id="GO:0004813">
    <property type="term" value="F:alanine-tRNA ligase activity"/>
    <property type="evidence" value="ECO:0007669"/>
    <property type="project" value="UniProtKB-EC"/>
</dbReference>
<dbReference type="PANTHER" id="PTHR30441">
    <property type="entry name" value="DUF748 DOMAIN-CONTAINING PROTEIN"/>
    <property type="match status" value="1"/>
</dbReference>
<organism evidence="2">
    <name type="scientific">hydrothermal vent metagenome</name>
    <dbReference type="NCBI Taxonomy" id="652676"/>
    <lineage>
        <taxon>unclassified sequences</taxon>
        <taxon>metagenomes</taxon>
        <taxon>ecological metagenomes</taxon>
    </lineage>
</organism>
<name>A0A3B1CUC6_9ZZZZ</name>
<keyword evidence="2" id="KW-0436">Ligase</keyword>
<keyword evidence="1" id="KW-1133">Transmembrane helix</keyword>
<gene>
    <name evidence="2" type="ORF">MNBD_IGNAVI01-1589</name>
</gene>
<dbReference type="GO" id="GO:0005886">
    <property type="term" value="C:plasma membrane"/>
    <property type="evidence" value="ECO:0007669"/>
    <property type="project" value="TreeGrafter"/>
</dbReference>
<dbReference type="GO" id="GO:0090313">
    <property type="term" value="P:regulation of protein targeting to membrane"/>
    <property type="evidence" value="ECO:0007669"/>
    <property type="project" value="TreeGrafter"/>
</dbReference>
<protein>
    <submittedName>
        <fullName evidence="2">Alanyl-tRNA synthetase</fullName>
        <ecNumber evidence="2">6.1.1.7</ecNumber>
    </submittedName>
</protein>
<dbReference type="EC" id="6.1.1.7" evidence="2"/>
<sequence>MKTTGNKNIWRNSLSKKVWKSFIYLLIAIVLLLLIALVYLYLNKEDLSRNLLDEFNSSQNGEVTVEKISLAPFEQFPDFSIRLSNVAYYENASLDRNIDEKPFCRIKNIFLSFDLIDLLNRDINILKITLKSGYFRIVTYQDSTTNLSNAFSLKIDSSYYKKIEEIDTVQLTEENNKLKSQEESKHFLSIEDLTIKDVTLEFENKIFKRKSSILIEQFKASFNHKNKMNSIRLISDLELNYYKLNNRTILKNNLVHIATDFVYYANNKLLTIEPSNIGFDRADFDFAGSFDIDDGDIDIQINGSDKNFSILALLLKDNFLRENRKNLIKGNYYFDGIVKGKIYNETPKIELSFGADDVDLNMVRIGRSINDLNFDAYFTTGSKKDLTEAYIKFENFSAQLPSGSTNGSLLVKNLTDPKVKLNWHLKTDLTGFEDIFRIDAIDSLGGIITIDADIDGKVNLNEGRIIGDKNNVEINFENVSITIPDAISLDKINGIIKRESDNFKIDNLKASIWGTDILLNGQFNKILSLIFNIESGITANLHLVSEKFNLPEVFSFDPSIGESFDHTLNNLDLRVNAKSTTSRLMNFDSFPAIDFHIESMNAEFNDFPDIKLVNSDLSFYDDTTGFNIKFNPLNAYGANGHIVLIGAYNGSAWKPYSLISDAKMENLDMLDLLNQFEMELDSASFFNSIFNGSFNFRLEFPKDSLIFKTLKMADADLLIYDLAGDDTVITKSLTIDFKDIYYDLNVDSNPMATLTTSGFYEAGRFRTNSFDIRDMRHDVSVESGLYEIIPRSKSIFGADGNGVFIARPWGKPPSYQLKYSVSKFDVQNLLESFLEDSLLAGKMSLDLNLKMIGDNWDSLKNKLNGTINLEGNDLLLYGVDTDELLRKIERSQNFTLLDVGAVLLTGPVGLAVTKGADVAVLVVTSPGKVTNIPKLVSDWEIKNGIISIKDVAFSTKKNRVAAKGYLNLTDQTMNITFGVLNKDGSLKLSQNIYGKFGNPEFGKINMISTVLSPVTNLWNSVFQVEGDIFYNGSVKQPE</sequence>
<proteinExistence type="predicted"/>
<reference evidence="2" key="1">
    <citation type="submission" date="2018-06" db="EMBL/GenBank/DDBJ databases">
        <authorList>
            <person name="Zhirakovskaya E."/>
        </authorList>
    </citation>
    <scope>NUCLEOTIDE SEQUENCE</scope>
</reference>